<gene>
    <name evidence="7" type="ORF">D3230_13365</name>
</gene>
<dbReference type="Pfam" id="PF05199">
    <property type="entry name" value="GMC_oxred_C"/>
    <property type="match status" value="1"/>
</dbReference>
<dbReference type="PIRSF" id="PIRSF000137">
    <property type="entry name" value="Alcohol_oxidase"/>
    <property type="match status" value="1"/>
</dbReference>
<evidence type="ECO:0000256" key="4">
    <source>
        <dbReference type="ARBA" id="ARBA00022827"/>
    </source>
</evidence>
<evidence type="ECO:0000256" key="1">
    <source>
        <dbReference type="ARBA" id="ARBA00001974"/>
    </source>
</evidence>
<proteinExistence type="inferred from homology"/>
<dbReference type="SUPFAM" id="SSF51905">
    <property type="entry name" value="FAD/NAD(P)-binding domain"/>
    <property type="match status" value="1"/>
</dbReference>
<sequence>MQKERPVGRESRFAPIPSERSPHVLERCPARHPHGAAVAPLIRSVVVGGGGAGIPLAVRLADDPRRQVTLLEAGPARGPAELRDAGSLRGAAPDHPNNWAYPASLGSGRNGVLARGRVLGGSTAINGTGFTRATPGDFRRWAAAGGARWDMAHARTLMAAFERNLATPAGGRGIPREPRRGAMPISRPPLTGPMAAAFVAAARAAGFPCESDKNRGAAPGVGPVPANAVDGIRFSTALAYRPETHPRLRIITDTAALRVAFVPGTTQVTGVATAGGVIPADEVVLAAGAIATPQLLILSGIGPRAELARLGITLRADLPVGSTLSDHPTVALEWRSRVPLVADTTGYSFSAALHFASGIGGAARDVSEADLEILLPVRPFPELIAGGTAASSQHHLLVSLQEPLGRGTLRVRSRDPGEPPEISLHHLEHPTDLARLRFGVRTAMELLHGPEFAGLFTAFDEPPRDRVSSDHALDAWIIGHLGTAFHTSGTAPLGSVVDGGGHVHGTVGLRVADLSILPSVPHRGPAHTAVLIGESIADHMRTGR</sequence>
<dbReference type="Pfam" id="PF00732">
    <property type="entry name" value="GMC_oxred_N"/>
    <property type="match status" value="1"/>
</dbReference>
<accession>A0ABS1SI80</accession>
<feature type="domain" description="Glucose-methanol-choline oxidoreductase N-terminal" evidence="6">
    <location>
        <begin position="288"/>
        <end position="302"/>
    </location>
</feature>
<comment type="cofactor">
    <cofactor evidence="1">
        <name>FAD</name>
        <dbReference type="ChEBI" id="CHEBI:57692"/>
    </cofactor>
</comment>
<dbReference type="Proteomes" id="UP001645859">
    <property type="component" value="Unassembled WGS sequence"/>
</dbReference>
<dbReference type="PROSITE" id="PS00624">
    <property type="entry name" value="GMC_OXRED_2"/>
    <property type="match status" value="1"/>
</dbReference>
<evidence type="ECO:0000256" key="5">
    <source>
        <dbReference type="SAM" id="MobiDB-lite"/>
    </source>
</evidence>
<dbReference type="InterPro" id="IPR000172">
    <property type="entry name" value="GMC_OxRdtase_N"/>
</dbReference>
<dbReference type="PANTHER" id="PTHR11552">
    <property type="entry name" value="GLUCOSE-METHANOL-CHOLINE GMC OXIDOREDUCTASE"/>
    <property type="match status" value="1"/>
</dbReference>
<dbReference type="InterPro" id="IPR012132">
    <property type="entry name" value="GMC_OxRdtase"/>
</dbReference>
<organism evidence="7 8">
    <name type="scientific">Leucobacter chromiireducens subsp. solipictus</name>
    <dbReference type="NCBI Taxonomy" id="398235"/>
    <lineage>
        <taxon>Bacteria</taxon>
        <taxon>Bacillati</taxon>
        <taxon>Actinomycetota</taxon>
        <taxon>Actinomycetes</taxon>
        <taxon>Micrococcales</taxon>
        <taxon>Microbacteriaceae</taxon>
        <taxon>Leucobacter</taxon>
    </lineage>
</organism>
<dbReference type="SUPFAM" id="SSF54373">
    <property type="entry name" value="FAD-linked reductases, C-terminal domain"/>
    <property type="match status" value="1"/>
</dbReference>
<evidence type="ECO:0000313" key="7">
    <source>
        <dbReference type="EMBL" id="MBL3680269.1"/>
    </source>
</evidence>
<evidence type="ECO:0000256" key="2">
    <source>
        <dbReference type="ARBA" id="ARBA00010790"/>
    </source>
</evidence>
<keyword evidence="8" id="KW-1185">Reference proteome</keyword>
<name>A0ABS1SI80_9MICO</name>
<dbReference type="EMBL" id="QYAC01000007">
    <property type="protein sequence ID" value="MBL3680269.1"/>
    <property type="molecule type" value="Genomic_DNA"/>
</dbReference>
<reference evidence="7 8" key="1">
    <citation type="submission" date="2018-09" db="EMBL/GenBank/DDBJ databases">
        <title>Comparative genomics of Leucobacter spp.</title>
        <authorList>
            <person name="Reis A.C."/>
            <person name="Kolvenbach B.A."/>
            <person name="Corvini P.F.X."/>
            <person name="Nunes O.C."/>
        </authorList>
    </citation>
    <scope>NUCLEOTIDE SEQUENCE [LARGE SCALE GENOMIC DNA]</scope>
    <source>
        <strain evidence="7 8">TAN 31504</strain>
    </source>
</reference>
<dbReference type="Gene3D" id="3.30.410.40">
    <property type="match status" value="1"/>
</dbReference>
<feature type="region of interest" description="Disordered" evidence="5">
    <location>
        <begin position="1"/>
        <end position="20"/>
    </location>
</feature>
<comment type="caution">
    <text evidence="7">The sequence shown here is derived from an EMBL/GenBank/DDBJ whole genome shotgun (WGS) entry which is preliminary data.</text>
</comment>
<evidence type="ECO:0000259" key="6">
    <source>
        <dbReference type="PROSITE" id="PS00624"/>
    </source>
</evidence>
<evidence type="ECO:0000256" key="3">
    <source>
        <dbReference type="ARBA" id="ARBA00022630"/>
    </source>
</evidence>
<evidence type="ECO:0000313" key="8">
    <source>
        <dbReference type="Proteomes" id="UP001645859"/>
    </source>
</evidence>
<dbReference type="InterPro" id="IPR007867">
    <property type="entry name" value="GMC_OxRtase_C"/>
</dbReference>
<keyword evidence="3" id="KW-0285">Flavoprotein</keyword>
<dbReference type="Gene3D" id="3.50.50.60">
    <property type="entry name" value="FAD/NAD(P)-binding domain"/>
    <property type="match status" value="1"/>
</dbReference>
<protein>
    <recommendedName>
        <fullName evidence="6">Glucose-methanol-choline oxidoreductase N-terminal domain-containing protein</fullName>
    </recommendedName>
</protein>
<dbReference type="InterPro" id="IPR036188">
    <property type="entry name" value="FAD/NAD-bd_sf"/>
</dbReference>
<feature type="compositionally biased region" description="Basic and acidic residues" evidence="5">
    <location>
        <begin position="1"/>
        <end position="12"/>
    </location>
</feature>
<dbReference type="PANTHER" id="PTHR11552:SF147">
    <property type="entry name" value="CHOLINE DEHYDROGENASE, MITOCHONDRIAL"/>
    <property type="match status" value="1"/>
</dbReference>
<comment type="similarity">
    <text evidence="2">Belongs to the GMC oxidoreductase family.</text>
</comment>
<keyword evidence="4" id="KW-0274">FAD</keyword>